<keyword evidence="8" id="KW-1185">Reference proteome</keyword>
<dbReference type="FunFam" id="1.10.3380.30:FF:000001">
    <property type="entry name" value="Ski2 ATP-dependent RNA helicase"/>
    <property type="match status" value="1"/>
</dbReference>
<dbReference type="GO" id="GO:0004386">
    <property type="term" value="F:helicase activity"/>
    <property type="evidence" value="ECO:0007669"/>
    <property type="project" value="UniProtKB-KW"/>
</dbReference>
<dbReference type="Proteomes" id="UP000054560">
    <property type="component" value="Unassembled WGS sequence"/>
</dbReference>
<sequence>MMKRSFSENTEQKETPAQQRQVRDHEKTLKEMTAVECVHCSDLEDYYKDTAHLLTLNYDLMKFIFSTSAGSKVLSPGRLFVICHMAHRNSVAVLLRSESPPKVPAVTLTVLVLCSENMVQRNAGEGALLPLPVHELSVPQGKLSHEIVNIAPTDVLYITNQRLALKDPAAMLKPKPPLPGGKKRPEEGEADELTQQLMVIAEKMNQKDEVTTIDPKKDLKILDLDFAEKWSQYKTIKDRLRTYECLGCPDLNAHYGDTYVRKSLHDKVQKLKYNLSQQNLSLLPEYEQRIRVLQRLMYVDHDRIVQLKGRVACEINNCDEVLVTELIFNNVLTDLTAEQIVALLSCMVFQSKINDEPCLTKALQEGQENIIKMATLIGETQMECGMTEPVDTYLETLKFGLVEVVYEWARGMPFAEITNLTTVEEGVIVRCIVRLDETCRDVRNAARVIGDPLLYKKMELASELIKRDIVFAASLYTA</sequence>
<feature type="region of interest" description="Disordered" evidence="5">
    <location>
        <begin position="1"/>
        <end position="24"/>
    </location>
</feature>
<accession>A0A0L0FR30</accession>
<dbReference type="GO" id="GO:0016787">
    <property type="term" value="F:hydrolase activity"/>
    <property type="evidence" value="ECO:0007669"/>
    <property type="project" value="UniProtKB-KW"/>
</dbReference>
<dbReference type="InterPro" id="IPR050699">
    <property type="entry name" value="RNA-DNA_Helicase"/>
</dbReference>
<evidence type="ECO:0000256" key="5">
    <source>
        <dbReference type="SAM" id="MobiDB-lite"/>
    </source>
</evidence>
<evidence type="ECO:0000313" key="7">
    <source>
        <dbReference type="EMBL" id="KNC79001.1"/>
    </source>
</evidence>
<dbReference type="Pfam" id="PF21408">
    <property type="entry name" value="MTR4-like_stalk"/>
    <property type="match status" value="1"/>
</dbReference>
<evidence type="ECO:0000256" key="1">
    <source>
        <dbReference type="ARBA" id="ARBA00022741"/>
    </source>
</evidence>
<dbReference type="SMART" id="SM01142">
    <property type="entry name" value="DSHCT"/>
    <property type="match status" value="1"/>
</dbReference>
<dbReference type="GO" id="GO:0005524">
    <property type="term" value="F:ATP binding"/>
    <property type="evidence" value="ECO:0007669"/>
    <property type="project" value="UniProtKB-KW"/>
</dbReference>
<dbReference type="PANTHER" id="PTHR12131">
    <property type="entry name" value="ATP-DEPENDENT RNA AND DNA HELICASE"/>
    <property type="match status" value="1"/>
</dbReference>
<dbReference type="Pfam" id="PF08148">
    <property type="entry name" value="DSHCT"/>
    <property type="match status" value="1"/>
</dbReference>
<keyword evidence="2" id="KW-0378">Hydrolase</keyword>
<dbReference type="GO" id="GO:0055087">
    <property type="term" value="C:Ski complex"/>
    <property type="evidence" value="ECO:0007669"/>
    <property type="project" value="TreeGrafter"/>
</dbReference>
<dbReference type="OrthoDB" id="64767at2759"/>
<dbReference type="GO" id="GO:0070478">
    <property type="term" value="P:nuclear-transcribed mRNA catabolic process, 3'-5' exonucleolytic nonsense-mediated decay"/>
    <property type="evidence" value="ECO:0007669"/>
    <property type="project" value="TreeGrafter"/>
</dbReference>
<evidence type="ECO:0000256" key="2">
    <source>
        <dbReference type="ARBA" id="ARBA00022801"/>
    </source>
</evidence>
<dbReference type="eggNOG" id="KOG0947">
    <property type="taxonomic scope" value="Eukaryota"/>
</dbReference>
<keyword evidence="4" id="KW-0067">ATP-binding</keyword>
<keyword evidence="3" id="KW-0347">Helicase</keyword>
<feature type="domain" description="ATP-dependent RNA helicase Ski2/MTR4 C-terminal" evidence="6">
    <location>
        <begin position="300"/>
        <end position="477"/>
    </location>
</feature>
<evidence type="ECO:0000256" key="3">
    <source>
        <dbReference type="ARBA" id="ARBA00022806"/>
    </source>
</evidence>
<dbReference type="PANTHER" id="PTHR12131:SF1">
    <property type="entry name" value="ATP-DEPENDENT RNA HELICASE SUPV3L1, MITOCHONDRIAL-RELATED"/>
    <property type="match status" value="1"/>
</dbReference>
<organism evidence="7 8">
    <name type="scientific">Sphaeroforma arctica JP610</name>
    <dbReference type="NCBI Taxonomy" id="667725"/>
    <lineage>
        <taxon>Eukaryota</taxon>
        <taxon>Ichthyosporea</taxon>
        <taxon>Ichthyophonida</taxon>
        <taxon>Sphaeroforma</taxon>
    </lineage>
</organism>
<dbReference type="AlphaFoldDB" id="A0A0L0FR30"/>
<dbReference type="Gene3D" id="1.20.1500.20">
    <property type="match status" value="1"/>
</dbReference>
<gene>
    <name evidence="7" type="ORF">SARC_08590</name>
</gene>
<dbReference type="InterPro" id="IPR012961">
    <property type="entry name" value="Ski2/MTR4_C"/>
</dbReference>
<keyword evidence="1" id="KW-0547">Nucleotide-binding</keyword>
<evidence type="ECO:0000256" key="4">
    <source>
        <dbReference type="ARBA" id="ARBA00022840"/>
    </source>
</evidence>
<protein>
    <recommendedName>
        <fullName evidence="6">ATP-dependent RNA helicase Ski2/MTR4 C-terminal domain-containing protein</fullName>
    </recommendedName>
</protein>
<dbReference type="InterPro" id="IPR025696">
    <property type="entry name" value="Beta-barrel_MTR4"/>
</dbReference>
<dbReference type="EMBL" id="KQ242382">
    <property type="protein sequence ID" value="KNC79002.1"/>
    <property type="molecule type" value="Genomic_DNA"/>
</dbReference>
<dbReference type="Gene3D" id="1.10.3380.30">
    <property type="match status" value="1"/>
</dbReference>
<reference evidence="7 8" key="1">
    <citation type="submission" date="2011-02" db="EMBL/GenBank/DDBJ databases">
        <title>The Genome Sequence of Sphaeroforma arctica JP610.</title>
        <authorList>
            <consortium name="The Broad Institute Genome Sequencing Platform"/>
            <person name="Russ C."/>
            <person name="Cuomo C."/>
            <person name="Young S.K."/>
            <person name="Zeng Q."/>
            <person name="Gargeya S."/>
            <person name="Alvarado L."/>
            <person name="Berlin A."/>
            <person name="Chapman S.B."/>
            <person name="Chen Z."/>
            <person name="Freedman E."/>
            <person name="Gellesch M."/>
            <person name="Goldberg J."/>
            <person name="Griggs A."/>
            <person name="Gujja S."/>
            <person name="Heilman E."/>
            <person name="Heiman D."/>
            <person name="Howarth C."/>
            <person name="Mehta T."/>
            <person name="Neiman D."/>
            <person name="Pearson M."/>
            <person name="Roberts A."/>
            <person name="Saif S."/>
            <person name="Shea T."/>
            <person name="Shenoy N."/>
            <person name="Sisk P."/>
            <person name="Stolte C."/>
            <person name="Sykes S."/>
            <person name="White J."/>
            <person name="Yandava C."/>
            <person name="Burger G."/>
            <person name="Gray M.W."/>
            <person name="Holland P.W.H."/>
            <person name="King N."/>
            <person name="Lang F.B.F."/>
            <person name="Roger A.J."/>
            <person name="Ruiz-Trillo I."/>
            <person name="Haas B."/>
            <person name="Nusbaum C."/>
            <person name="Birren B."/>
        </authorList>
    </citation>
    <scope>NUCLEOTIDE SEQUENCE [LARGE SCALE GENOMIC DNA]</scope>
    <source>
        <strain evidence="7 8">JP610</strain>
    </source>
</reference>
<dbReference type="InterPro" id="IPR048392">
    <property type="entry name" value="MTR4-like_stalk"/>
</dbReference>
<dbReference type="EMBL" id="KQ242382">
    <property type="protein sequence ID" value="KNC79001.1"/>
    <property type="molecule type" value="Genomic_DNA"/>
</dbReference>
<evidence type="ECO:0000259" key="6">
    <source>
        <dbReference type="SMART" id="SM01142"/>
    </source>
</evidence>
<proteinExistence type="predicted"/>
<evidence type="ECO:0000313" key="8">
    <source>
        <dbReference type="Proteomes" id="UP000054560"/>
    </source>
</evidence>
<dbReference type="RefSeq" id="XP_014152904.1">
    <property type="nucleotide sequence ID" value="XM_014297429.1"/>
</dbReference>
<name>A0A0L0FR30_9EUKA</name>
<dbReference type="GeneID" id="25909094"/>
<dbReference type="STRING" id="667725.A0A0L0FR30"/>
<dbReference type="RefSeq" id="XP_014152903.1">
    <property type="nucleotide sequence ID" value="XM_014297428.1"/>
</dbReference>
<dbReference type="Pfam" id="PF13234">
    <property type="entry name" value="MTR4_beta-barrel"/>
    <property type="match status" value="1"/>
</dbReference>